<dbReference type="InterPro" id="IPR000477">
    <property type="entry name" value="RT_dom"/>
</dbReference>
<dbReference type="PROSITE" id="PS50878">
    <property type="entry name" value="RT_POL"/>
    <property type="match status" value="1"/>
</dbReference>
<dbReference type="Proteomes" id="UP001652660">
    <property type="component" value="Chromosome 7e"/>
</dbReference>
<dbReference type="Pfam" id="PF13966">
    <property type="entry name" value="zf-RVT"/>
    <property type="match status" value="1"/>
</dbReference>
<accession>A0ABM4V9F2</accession>
<organism evidence="2 3">
    <name type="scientific">Coffea arabica</name>
    <name type="common">Arabian coffee</name>
    <dbReference type="NCBI Taxonomy" id="13443"/>
    <lineage>
        <taxon>Eukaryota</taxon>
        <taxon>Viridiplantae</taxon>
        <taxon>Streptophyta</taxon>
        <taxon>Embryophyta</taxon>
        <taxon>Tracheophyta</taxon>
        <taxon>Spermatophyta</taxon>
        <taxon>Magnoliopsida</taxon>
        <taxon>eudicotyledons</taxon>
        <taxon>Gunneridae</taxon>
        <taxon>Pentapetalae</taxon>
        <taxon>asterids</taxon>
        <taxon>lamiids</taxon>
        <taxon>Gentianales</taxon>
        <taxon>Rubiaceae</taxon>
        <taxon>Ixoroideae</taxon>
        <taxon>Gardenieae complex</taxon>
        <taxon>Bertiereae - Coffeeae clade</taxon>
        <taxon>Coffeeae</taxon>
        <taxon>Coffea</taxon>
    </lineage>
</organism>
<dbReference type="Gene3D" id="3.60.10.10">
    <property type="entry name" value="Endonuclease/exonuclease/phosphatase"/>
    <property type="match status" value="1"/>
</dbReference>
<dbReference type="Pfam" id="PF00078">
    <property type="entry name" value="RVT_1"/>
    <property type="match status" value="1"/>
</dbReference>
<keyword evidence="2" id="KW-1185">Reference proteome</keyword>
<gene>
    <name evidence="3" type="primary">LOC140011275</name>
</gene>
<name>A0ABM4V9F2_COFAR</name>
<dbReference type="InterPro" id="IPR026960">
    <property type="entry name" value="RVT-Znf"/>
</dbReference>
<dbReference type="PANTHER" id="PTHR33116">
    <property type="entry name" value="REVERSE TRANSCRIPTASE ZINC-BINDING DOMAIN-CONTAINING PROTEIN-RELATED-RELATED"/>
    <property type="match status" value="1"/>
</dbReference>
<dbReference type="RefSeq" id="XP_071916152.1">
    <property type="nucleotide sequence ID" value="XM_072060051.1"/>
</dbReference>
<dbReference type="SUPFAM" id="SSF56672">
    <property type="entry name" value="DNA/RNA polymerases"/>
    <property type="match status" value="1"/>
</dbReference>
<dbReference type="InterPro" id="IPR005135">
    <property type="entry name" value="Endo/exonuclease/phosphatase"/>
</dbReference>
<reference evidence="3" key="1">
    <citation type="submission" date="2025-08" db="UniProtKB">
        <authorList>
            <consortium name="RefSeq"/>
        </authorList>
    </citation>
    <scope>IDENTIFICATION</scope>
    <source>
        <tissue evidence="3">Leaves</tissue>
    </source>
</reference>
<feature type="domain" description="Reverse transcriptase" evidence="1">
    <location>
        <begin position="478"/>
        <end position="760"/>
    </location>
</feature>
<proteinExistence type="predicted"/>
<dbReference type="PANTHER" id="PTHR33116:SF86">
    <property type="entry name" value="REVERSE TRANSCRIPTASE DOMAIN-CONTAINING PROTEIN"/>
    <property type="match status" value="1"/>
</dbReference>
<dbReference type="InterPro" id="IPR002156">
    <property type="entry name" value="RNaseH_domain"/>
</dbReference>
<dbReference type="Pfam" id="PF03372">
    <property type="entry name" value="Exo_endo_phos"/>
    <property type="match status" value="1"/>
</dbReference>
<dbReference type="GeneID" id="140011275"/>
<protein>
    <recommendedName>
        <fullName evidence="1">Reverse transcriptase domain-containing protein</fullName>
    </recommendedName>
</protein>
<dbReference type="Pfam" id="PF13456">
    <property type="entry name" value="RVT_3"/>
    <property type="match status" value="1"/>
</dbReference>
<evidence type="ECO:0000313" key="2">
    <source>
        <dbReference type="Proteomes" id="UP001652660"/>
    </source>
</evidence>
<sequence>MRALVWNCQGVGSPLTVPHLREVNNLLSPNLIFLSETKNRRLVVDRIARGLRFDNCVVVEAMHKSGGMAVMWKEDTKVLEVNQTAFTIEVRIEDYEHHCDWWFVGIYASCDAQIRKEQWRVLRDRSRLWGDRFLIAGDFNDIVSNDEKWGGTIREERSLKDFKVFIDQNKLTDLGYEGHPWTWSNHWEDEGEIRQRLDRGLASYEWVQIFDKTSCQHLDTYASDHSMLLLDTEPHKVKRKKRFYFDKRWIQREECQQVVEKAWQFEEPGSRMFRITKKIRNCRIELLKWRNTFHANSKRQIEELGKELEAVRGSNPVNKKEVSAEIKKQLKEAYKKEEQFWCQKARIEWLRDGDKNTRYFHAHVKGRRTRNMIRKLQRDDGSWTTNEEEVIAEISDFFRGLFTSGERSDMTEMLEGIPHSITQDMNTNLTKQVDEDEIKVALFSMQSDKAPGQDGMTPLFFQRFWSTIKGDLIPAIQSFFSSGFMLKSINHTVISLIPKIQNPTNVKNFRPISLCSVIYKTISKILANRLKLVLDKCISNTQSAFIPDRQILDNVILAHEYMHYLKNKRQGKEGYMAIKLDMAKAYDRVEWHFLQAMMQKMGFCAQWITWITSCLKTVTYSFNCNGETKGFVAPERGIRQGDPLSPYLFLICSEGFSNLLKKAEERNDIKGLRISRQGPILTHLFFADDSLIFCKANVQQANEIMTILKKYEEASGQLINLEKSSVFFSKNMPMEQRQAVCSSLGGMTEMKQGKYLGLPMVISRTKEQIFGFIKENIKTKIQDWRNKLLSTAGKEVMLKAVSMAMPTYAMSVFKLPRKLCKDISSLMANYWWGEANGKNKLHWVSWKRMSMSRNAGGLGFKDIEAYNKALLGKQIWRILTKPNLLISKVLRARYFPKDSILTCKPHKNASWIWQGLLGARSLIEKGVIRRIGNGRSTSILGHRWIPGTSSGRPTPLGPQSCDLKMVHELISHHRWKKNTILKYFMQSDAEKILNIPISLMGREDNFYWQHNAGGIYTVSSGYKCQMKERANAKMITPEAAGPSISEGGQQLRQMWNTLWKLNIKHKVKIFIWKCITGALPVRAAIFRKTRLGDPVCRLCGDDQETVEHLMLNCQHTQQIWKAAPLQWDGAIDQTGDFRRWWIRITDARNRPRGMEHIGLTANILWQAWKERNQKEFENKTSCSPARTVEKAHKEWLEQEEIMKGRTSQSTRETSFTQEEHYKGQDKEGTICLDVATTSQHGQVSLGIGVTAIKHPNTRLAEWALKERSKGDKVTDEAVAIQLVMCKALEHQWSRITIQFQSQDLMRQIKHKNPSSSRLATLIDDILSMQKLFRMCLFSLAKEESSKRSRELSSHAYGILVDEEWNLISAR</sequence>
<dbReference type="InterPro" id="IPR043502">
    <property type="entry name" value="DNA/RNA_pol_sf"/>
</dbReference>
<evidence type="ECO:0000259" key="1">
    <source>
        <dbReference type="PROSITE" id="PS50878"/>
    </source>
</evidence>
<dbReference type="CDD" id="cd01650">
    <property type="entry name" value="RT_nLTR_like"/>
    <property type="match status" value="1"/>
</dbReference>
<evidence type="ECO:0000313" key="3">
    <source>
        <dbReference type="RefSeq" id="XP_071916152.1"/>
    </source>
</evidence>
<dbReference type="SUPFAM" id="SSF56219">
    <property type="entry name" value="DNase I-like"/>
    <property type="match status" value="1"/>
</dbReference>
<dbReference type="InterPro" id="IPR036691">
    <property type="entry name" value="Endo/exonu/phosph_ase_sf"/>
</dbReference>